<keyword evidence="3" id="KW-0285">Flavoprotein</keyword>
<keyword evidence="7" id="KW-0520">NAD</keyword>
<keyword evidence="6" id="KW-0560">Oxidoreductase</keyword>
<evidence type="ECO:0000256" key="4">
    <source>
        <dbReference type="ARBA" id="ARBA00022643"/>
    </source>
</evidence>
<evidence type="ECO:0000256" key="3">
    <source>
        <dbReference type="ARBA" id="ARBA00022630"/>
    </source>
</evidence>
<dbReference type="RefSeq" id="WP_060667568.1">
    <property type="nucleotide sequence ID" value="NZ_JAHHXM010000006.1"/>
</dbReference>
<dbReference type="Proteomes" id="UP000037854">
    <property type="component" value="Unassembled WGS sequence"/>
</dbReference>
<feature type="domain" description="Nitroreductase" evidence="8">
    <location>
        <begin position="7"/>
        <end position="170"/>
    </location>
</feature>
<evidence type="ECO:0000256" key="2">
    <source>
        <dbReference type="ARBA" id="ARBA00007118"/>
    </source>
</evidence>
<gene>
    <name evidence="9" type="ORF">AFL42_01325</name>
</gene>
<dbReference type="CDD" id="cd02135">
    <property type="entry name" value="YdjA-like"/>
    <property type="match status" value="1"/>
</dbReference>
<keyword evidence="5" id="KW-0521">NADP</keyword>
<evidence type="ECO:0000256" key="1">
    <source>
        <dbReference type="ARBA" id="ARBA00001917"/>
    </source>
</evidence>
<keyword evidence="10" id="KW-1185">Reference proteome</keyword>
<dbReference type="Gene3D" id="3.40.109.10">
    <property type="entry name" value="NADH Oxidase"/>
    <property type="match status" value="1"/>
</dbReference>
<evidence type="ECO:0000256" key="6">
    <source>
        <dbReference type="ARBA" id="ARBA00023002"/>
    </source>
</evidence>
<evidence type="ECO:0000313" key="9">
    <source>
        <dbReference type="EMBL" id="KPH78772.1"/>
    </source>
</evidence>
<dbReference type="InterPro" id="IPR000415">
    <property type="entry name" value="Nitroreductase-like"/>
</dbReference>
<evidence type="ECO:0000256" key="5">
    <source>
        <dbReference type="ARBA" id="ARBA00022857"/>
    </source>
</evidence>
<keyword evidence="4" id="KW-0288">FMN</keyword>
<dbReference type="PANTHER" id="PTHR43821:SF1">
    <property type="entry name" value="NAD(P)H NITROREDUCTASE YDJA-RELATED"/>
    <property type="match status" value="1"/>
</dbReference>
<protein>
    <submittedName>
        <fullName evidence="9">Nitroreductase</fullName>
    </submittedName>
</protein>
<evidence type="ECO:0000313" key="10">
    <source>
        <dbReference type="Proteomes" id="UP000037854"/>
    </source>
</evidence>
<evidence type="ECO:0000256" key="7">
    <source>
        <dbReference type="ARBA" id="ARBA00023027"/>
    </source>
</evidence>
<comment type="cofactor">
    <cofactor evidence="1">
        <name>FMN</name>
        <dbReference type="ChEBI" id="CHEBI:58210"/>
    </cofactor>
</comment>
<accession>A0ABR5MNP8</accession>
<dbReference type="EMBL" id="LGTK01000002">
    <property type="protein sequence ID" value="KPH78772.1"/>
    <property type="molecule type" value="Genomic_DNA"/>
</dbReference>
<comment type="similarity">
    <text evidence="2">Belongs to the nitroreductase family.</text>
</comment>
<dbReference type="InterPro" id="IPR029479">
    <property type="entry name" value="Nitroreductase"/>
</dbReference>
<proteinExistence type="inferred from homology"/>
<organism evidence="9 10">
    <name type="scientific">Oceanobacillus caeni</name>
    <dbReference type="NCBI Taxonomy" id="405946"/>
    <lineage>
        <taxon>Bacteria</taxon>
        <taxon>Bacillati</taxon>
        <taxon>Bacillota</taxon>
        <taxon>Bacilli</taxon>
        <taxon>Bacillales</taxon>
        <taxon>Bacillaceae</taxon>
        <taxon>Oceanobacillus</taxon>
    </lineage>
</organism>
<comment type="caution">
    <text evidence="9">The sequence shown here is derived from an EMBL/GenBank/DDBJ whole genome shotgun (WGS) entry which is preliminary data.</text>
</comment>
<dbReference type="InterPro" id="IPR052530">
    <property type="entry name" value="NAD(P)H_nitroreductase"/>
</dbReference>
<dbReference type="Pfam" id="PF00881">
    <property type="entry name" value="Nitroreductase"/>
    <property type="match status" value="1"/>
</dbReference>
<reference evidence="9 10" key="1">
    <citation type="submission" date="2015-07" db="EMBL/GenBank/DDBJ databases">
        <title>High-quality draft genome sequence of Oceanobacillus caeni HM6, a bacillus isolated from a human feces.</title>
        <authorList>
            <person name="Kumar J."/>
            <person name="Verma M.K."/>
            <person name="Pandey R."/>
            <person name="Bhambi M."/>
            <person name="Chauhan N."/>
        </authorList>
    </citation>
    <scope>NUCLEOTIDE SEQUENCE [LARGE SCALE GENOMIC DNA]</scope>
    <source>
        <strain evidence="9 10">HM6</strain>
    </source>
</reference>
<dbReference type="PANTHER" id="PTHR43821">
    <property type="entry name" value="NAD(P)H NITROREDUCTASE YDJA-RELATED"/>
    <property type="match status" value="1"/>
</dbReference>
<dbReference type="InterPro" id="IPR026021">
    <property type="entry name" value="YdjA-like"/>
</dbReference>
<dbReference type="SUPFAM" id="SSF55469">
    <property type="entry name" value="FMN-dependent nitroreductase-like"/>
    <property type="match status" value="1"/>
</dbReference>
<sequence>MDILEGIKRRRSIHSFKEEQVSKEILEQIFTYGSYAPTHYMKEPWKIKVYQGDGRKKFVQSIMKSYQRIGMIKDDDHPKTLKTIDSLSSFLLAIPHHAVIYYEQPDDRIRNEEEYASICAFIQNSQLAAWQFGVGMLWTITPYMHDPQFAKEIGLENEKIKIAAVMQIGYPKKIPIDKGRTPIGEKMEFVEF</sequence>
<name>A0ABR5MNP8_9BACI</name>
<evidence type="ECO:0000259" key="8">
    <source>
        <dbReference type="Pfam" id="PF00881"/>
    </source>
</evidence>